<dbReference type="InterPro" id="IPR002885">
    <property type="entry name" value="PPR_rpt"/>
</dbReference>
<proteinExistence type="predicted"/>
<feature type="repeat" description="PPR" evidence="2">
    <location>
        <begin position="12"/>
        <end position="46"/>
    </location>
</feature>
<evidence type="ECO:0008006" key="5">
    <source>
        <dbReference type="Google" id="ProtNLM"/>
    </source>
</evidence>
<dbReference type="EMBL" id="CAUOFW020006724">
    <property type="protein sequence ID" value="CAK9175822.1"/>
    <property type="molecule type" value="Genomic_DNA"/>
</dbReference>
<keyword evidence="1" id="KW-0677">Repeat</keyword>
<dbReference type="AlphaFoldDB" id="A0ABC8U2E9"/>
<evidence type="ECO:0000256" key="1">
    <source>
        <dbReference type="ARBA" id="ARBA00022737"/>
    </source>
</evidence>
<dbReference type="PANTHER" id="PTHR46782">
    <property type="entry name" value="OS01G0757700 PROTEIN"/>
    <property type="match status" value="1"/>
</dbReference>
<reference evidence="3 4" key="1">
    <citation type="submission" date="2024-02" db="EMBL/GenBank/DDBJ databases">
        <authorList>
            <person name="Vignale AGUSTIN F."/>
            <person name="Sosa J E."/>
            <person name="Modenutti C."/>
        </authorList>
    </citation>
    <scope>NUCLEOTIDE SEQUENCE [LARGE SCALE GENOMIC DNA]</scope>
</reference>
<sequence>MKLFSENLESMPHYFYDKMISIYYHRGMHENIFEIFADMDELGIRPTVLIVTMVGDVFQKLGMLDKYEKLKKKYPPPKWEYRYIKGKCVKIRSKYLNEPSKGLNKFDDQAGNKYCELLNNAQLHSDEINDVDEYKVVEVCSAEVGETIIL</sequence>
<name>A0ABC8U2E9_9AQUA</name>
<dbReference type="InterPro" id="IPR044646">
    <property type="entry name" value="EMB1417-like"/>
</dbReference>
<evidence type="ECO:0000313" key="4">
    <source>
        <dbReference type="Proteomes" id="UP001642360"/>
    </source>
</evidence>
<evidence type="ECO:0000313" key="3">
    <source>
        <dbReference type="EMBL" id="CAK9175822.1"/>
    </source>
</evidence>
<evidence type="ECO:0000256" key="2">
    <source>
        <dbReference type="PROSITE-ProRule" id="PRU00708"/>
    </source>
</evidence>
<protein>
    <recommendedName>
        <fullName evidence="5">Pentatricopeptide repeat-containing protein</fullName>
    </recommendedName>
</protein>
<accession>A0ABC8U2E9</accession>
<dbReference type="PROSITE" id="PS51375">
    <property type="entry name" value="PPR"/>
    <property type="match status" value="1"/>
</dbReference>
<dbReference type="Gene3D" id="1.25.40.10">
    <property type="entry name" value="Tetratricopeptide repeat domain"/>
    <property type="match status" value="1"/>
</dbReference>
<organism evidence="3 4">
    <name type="scientific">Ilex paraguariensis</name>
    <name type="common">yerba mate</name>
    <dbReference type="NCBI Taxonomy" id="185542"/>
    <lineage>
        <taxon>Eukaryota</taxon>
        <taxon>Viridiplantae</taxon>
        <taxon>Streptophyta</taxon>
        <taxon>Embryophyta</taxon>
        <taxon>Tracheophyta</taxon>
        <taxon>Spermatophyta</taxon>
        <taxon>Magnoliopsida</taxon>
        <taxon>eudicotyledons</taxon>
        <taxon>Gunneridae</taxon>
        <taxon>Pentapetalae</taxon>
        <taxon>asterids</taxon>
        <taxon>campanulids</taxon>
        <taxon>Aquifoliales</taxon>
        <taxon>Aquifoliaceae</taxon>
        <taxon>Ilex</taxon>
    </lineage>
</organism>
<dbReference type="Proteomes" id="UP001642360">
    <property type="component" value="Unassembled WGS sequence"/>
</dbReference>
<keyword evidence="4" id="KW-1185">Reference proteome</keyword>
<gene>
    <name evidence="3" type="ORF">ILEXP_LOCUS45649</name>
</gene>
<comment type="caution">
    <text evidence="3">The sequence shown here is derived from an EMBL/GenBank/DDBJ whole genome shotgun (WGS) entry which is preliminary data.</text>
</comment>
<dbReference type="InterPro" id="IPR011990">
    <property type="entry name" value="TPR-like_helical_dom_sf"/>
</dbReference>
<dbReference type="PANTHER" id="PTHR46782:SF1">
    <property type="entry name" value="OS01G0757700 PROTEIN"/>
    <property type="match status" value="1"/>
</dbReference>